<dbReference type="SMART" id="SM00450">
    <property type="entry name" value="RHOD"/>
    <property type="match status" value="1"/>
</dbReference>
<comment type="caution">
    <text evidence="2">The sequence shown here is derived from an EMBL/GenBank/DDBJ whole genome shotgun (WGS) entry which is preliminary data.</text>
</comment>
<dbReference type="PANTHER" id="PTHR43031">
    <property type="entry name" value="FAD-DEPENDENT OXIDOREDUCTASE"/>
    <property type="match status" value="1"/>
</dbReference>
<dbReference type="Gene3D" id="3.40.250.10">
    <property type="entry name" value="Rhodanese-like domain"/>
    <property type="match status" value="1"/>
</dbReference>
<name>A0ABT2URM1_9BACL</name>
<evidence type="ECO:0000313" key="2">
    <source>
        <dbReference type="EMBL" id="MCU6797313.1"/>
    </source>
</evidence>
<reference evidence="2 3" key="1">
    <citation type="submission" date="2022-09" db="EMBL/GenBank/DDBJ databases">
        <authorList>
            <person name="Han X.L."/>
            <person name="Wang Q."/>
            <person name="Lu T."/>
        </authorList>
    </citation>
    <scope>NUCLEOTIDE SEQUENCE [LARGE SCALE GENOMIC DNA]</scope>
    <source>
        <strain evidence="2 3">WQ 127069</strain>
    </source>
</reference>
<sequence>MAQIIEGVSHISSQELQDIVSDTNSSVIIIDVREPEEYEAGHIEGLPLIPMGEIADLMDRLDPSKEYIFVCRSGRRSYEVAKFFGNNGFERVHNHLGGMLNWQQQGHDIAFGPAEDIIENFKPEQLERKRG</sequence>
<proteinExistence type="predicted"/>
<dbReference type="EMBL" id="JAOQIO010000116">
    <property type="protein sequence ID" value="MCU6797313.1"/>
    <property type="molecule type" value="Genomic_DNA"/>
</dbReference>
<keyword evidence="3" id="KW-1185">Reference proteome</keyword>
<evidence type="ECO:0000313" key="3">
    <source>
        <dbReference type="Proteomes" id="UP001652445"/>
    </source>
</evidence>
<dbReference type="InterPro" id="IPR001763">
    <property type="entry name" value="Rhodanese-like_dom"/>
</dbReference>
<accession>A0ABT2URM1</accession>
<dbReference type="Proteomes" id="UP001652445">
    <property type="component" value="Unassembled WGS sequence"/>
</dbReference>
<dbReference type="CDD" id="cd00158">
    <property type="entry name" value="RHOD"/>
    <property type="match status" value="1"/>
</dbReference>
<dbReference type="RefSeq" id="WP_076231166.1">
    <property type="nucleotide sequence ID" value="NZ_JAOQIO010000116.1"/>
</dbReference>
<protein>
    <submittedName>
        <fullName evidence="2">Rhodanese-like domain-containing protein</fullName>
    </submittedName>
</protein>
<gene>
    <name evidence="2" type="ORF">OB236_34810</name>
</gene>
<dbReference type="Pfam" id="PF00581">
    <property type="entry name" value="Rhodanese"/>
    <property type="match status" value="1"/>
</dbReference>
<dbReference type="PANTHER" id="PTHR43031:SF17">
    <property type="entry name" value="SULFURTRANSFERASE YTWF-RELATED"/>
    <property type="match status" value="1"/>
</dbReference>
<evidence type="ECO:0000259" key="1">
    <source>
        <dbReference type="PROSITE" id="PS50206"/>
    </source>
</evidence>
<organism evidence="2 3">
    <name type="scientific">Paenibacillus baimaensis</name>
    <dbReference type="NCBI Taxonomy" id="2982185"/>
    <lineage>
        <taxon>Bacteria</taxon>
        <taxon>Bacillati</taxon>
        <taxon>Bacillota</taxon>
        <taxon>Bacilli</taxon>
        <taxon>Bacillales</taxon>
        <taxon>Paenibacillaceae</taxon>
        <taxon>Paenibacillus</taxon>
    </lineage>
</organism>
<dbReference type="InterPro" id="IPR050229">
    <property type="entry name" value="GlpE_sulfurtransferase"/>
</dbReference>
<dbReference type="PROSITE" id="PS50206">
    <property type="entry name" value="RHODANESE_3"/>
    <property type="match status" value="1"/>
</dbReference>
<feature type="domain" description="Rhodanese" evidence="1">
    <location>
        <begin position="23"/>
        <end position="111"/>
    </location>
</feature>
<dbReference type="SUPFAM" id="SSF52821">
    <property type="entry name" value="Rhodanese/Cell cycle control phosphatase"/>
    <property type="match status" value="1"/>
</dbReference>
<dbReference type="InterPro" id="IPR036873">
    <property type="entry name" value="Rhodanese-like_dom_sf"/>
</dbReference>